<feature type="compositionally biased region" description="Pro residues" evidence="1">
    <location>
        <begin position="349"/>
        <end position="361"/>
    </location>
</feature>
<feature type="region of interest" description="Disordered" evidence="1">
    <location>
        <begin position="176"/>
        <end position="439"/>
    </location>
</feature>
<reference evidence="3 4" key="2">
    <citation type="submission" date="2015-05" db="EMBL/GenBank/DDBJ databases">
        <authorList>
            <person name="Morales-Cruz A."/>
            <person name="Amrine K.C."/>
            <person name="Cantu D."/>
        </authorList>
    </citation>
    <scope>NUCLEOTIDE SEQUENCE [LARGE SCALE GENOMIC DNA]</scope>
    <source>
        <strain evidence="3">UCRPC4</strain>
    </source>
</reference>
<feature type="compositionally biased region" description="Polar residues" evidence="1">
    <location>
        <begin position="233"/>
        <end position="242"/>
    </location>
</feature>
<accession>A0A0G2GYJ5</accession>
<organism evidence="3 4">
    <name type="scientific">Phaeomoniella chlamydospora</name>
    <name type="common">Phaeoacremonium chlamydosporum</name>
    <dbReference type="NCBI Taxonomy" id="158046"/>
    <lineage>
        <taxon>Eukaryota</taxon>
        <taxon>Fungi</taxon>
        <taxon>Dikarya</taxon>
        <taxon>Ascomycota</taxon>
        <taxon>Pezizomycotina</taxon>
        <taxon>Eurotiomycetes</taxon>
        <taxon>Chaetothyriomycetidae</taxon>
        <taxon>Phaeomoniellales</taxon>
        <taxon>Phaeomoniellaceae</taxon>
        <taxon>Phaeomoniella</taxon>
    </lineage>
</organism>
<sequence length="439" mass="49199">MISLDPTEPELITPKTIITFINDVQDSAKETTASPNQARERVRPKFSAIPLHNAERINLASLVQPPRRSTKDPLDSEAYIRAHRRPERQEKQLRNIEKERAQHEKVQLDRLLDELKGPDWLKVMGISGITEGDKKLYEPKRSCFIREVTALIEKFKHWKEEEKRRKLERDQALLEQTHEQETEDIEAQENEDAQEQEEESELEQTQQDESGEEASSEASDDDDQEVVDSQADNSSGDDNGSLQGPPHSSPTNSSDVDAQAARQLLIEASSAELPTFPKLRGNSASQSLTSPIVARPKGSTRKPAAPRPRAKSKRNHSPPDPNRTKASTKPIQSFFHQSRRMEDSTQQLPSPPPQQSPPPQVQPVNIATRTRRGAGTAKSAPTATNSSPPQLIEHIVPSNLKSKDFGLPGEILKTRQSKGVGEDKQQAEKTRRSRRIRGN</sequence>
<reference evidence="3 4" key="1">
    <citation type="submission" date="2015-05" db="EMBL/GenBank/DDBJ databases">
        <title>Distinctive expansion of gene families associated with plant cell wall degradation and secondary metabolism in the genomes of grapevine trunk pathogens.</title>
        <authorList>
            <person name="Lawrence D.P."/>
            <person name="Travadon R."/>
            <person name="Rolshausen P.E."/>
            <person name="Baumgartner K."/>
        </authorList>
    </citation>
    <scope>NUCLEOTIDE SEQUENCE [LARGE SCALE GENOMIC DNA]</scope>
    <source>
        <strain evidence="3">UCRPC4</strain>
    </source>
</reference>
<feature type="compositionally biased region" description="Basic and acidic residues" evidence="1">
    <location>
        <begin position="420"/>
        <end position="430"/>
    </location>
</feature>
<dbReference type="AlphaFoldDB" id="A0A0G2GYJ5"/>
<gene>
    <name evidence="3" type="ORF">UCRPC4_g03477</name>
</gene>
<dbReference type="PANTHER" id="PTHR38422">
    <property type="entry name" value="SOMETHING ABOUT SILENCING PROTEIN 4"/>
    <property type="match status" value="1"/>
</dbReference>
<feature type="compositionally biased region" description="Polar residues" evidence="1">
    <location>
        <begin position="379"/>
        <end position="389"/>
    </location>
</feature>
<protein>
    <recommendedName>
        <fullName evidence="2">Something about silencing protein 4 domain-containing protein</fullName>
    </recommendedName>
</protein>
<dbReference type="GO" id="GO:0004402">
    <property type="term" value="F:histone acetyltransferase activity"/>
    <property type="evidence" value="ECO:0007669"/>
    <property type="project" value="TreeGrafter"/>
</dbReference>
<name>A0A0G2GYJ5_PHACM</name>
<feature type="domain" description="Something about silencing protein 4" evidence="2">
    <location>
        <begin position="72"/>
        <end position="167"/>
    </location>
</feature>
<feature type="compositionally biased region" description="Acidic residues" evidence="1">
    <location>
        <begin position="209"/>
        <end position="226"/>
    </location>
</feature>
<evidence type="ECO:0000313" key="4">
    <source>
        <dbReference type="Proteomes" id="UP000053317"/>
    </source>
</evidence>
<feature type="compositionally biased region" description="Polar residues" evidence="1">
    <location>
        <begin position="324"/>
        <end position="336"/>
    </location>
</feature>
<dbReference type="Proteomes" id="UP000053317">
    <property type="component" value="Unassembled WGS sequence"/>
</dbReference>
<dbReference type="InterPro" id="IPR038988">
    <property type="entry name" value="Sas4"/>
</dbReference>
<dbReference type="OrthoDB" id="1938992at2759"/>
<dbReference type="PANTHER" id="PTHR38422:SF1">
    <property type="entry name" value="SOMETHING ABOUT SILENCING PROTEIN 4"/>
    <property type="match status" value="1"/>
</dbReference>
<evidence type="ECO:0000256" key="1">
    <source>
        <dbReference type="SAM" id="MobiDB-lite"/>
    </source>
</evidence>
<evidence type="ECO:0000313" key="3">
    <source>
        <dbReference type="EMBL" id="KKY21710.1"/>
    </source>
</evidence>
<keyword evidence="4" id="KW-1185">Reference proteome</keyword>
<evidence type="ECO:0000259" key="2">
    <source>
        <dbReference type="Pfam" id="PF15460"/>
    </source>
</evidence>
<proteinExistence type="predicted"/>
<dbReference type="Pfam" id="PF15460">
    <property type="entry name" value="SAS4"/>
    <property type="match status" value="1"/>
</dbReference>
<dbReference type="InterPro" id="IPR029184">
    <property type="entry name" value="Sas4_dom"/>
</dbReference>
<feature type="compositionally biased region" description="Acidic residues" evidence="1">
    <location>
        <begin position="181"/>
        <end position="202"/>
    </location>
</feature>
<dbReference type="EMBL" id="LCWF01000082">
    <property type="protein sequence ID" value="KKY21710.1"/>
    <property type="molecule type" value="Genomic_DNA"/>
</dbReference>
<comment type="caution">
    <text evidence="3">The sequence shown here is derived from an EMBL/GenBank/DDBJ whole genome shotgun (WGS) entry which is preliminary data.</text>
</comment>
<dbReference type="GO" id="GO:0033255">
    <property type="term" value="C:SAS acetyltransferase complex"/>
    <property type="evidence" value="ECO:0007669"/>
    <property type="project" value="InterPro"/>
</dbReference>